<dbReference type="PANTHER" id="PTHR13847:SF287">
    <property type="entry name" value="FAD-DEPENDENT OXIDOREDUCTASE DOMAIN-CONTAINING PROTEIN 1"/>
    <property type="match status" value="1"/>
</dbReference>
<keyword evidence="4 6" id="KW-0560">Oxidoreductase</keyword>
<evidence type="ECO:0000313" key="7">
    <source>
        <dbReference type="Proteomes" id="UP000028680"/>
    </source>
</evidence>
<reference evidence="6 7" key="1">
    <citation type="journal article" date="2014" name="ISME J.">
        <title>Adaptation of an abundant Roseobacter RCA organism to pelagic systems revealed by genomic and transcriptomic analyses.</title>
        <authorList>
            <person name="Voget S."/>
            <person name="Wemheuer B."/>
            <person name="Brinkhoff T."/>
            <person name="Vollmers J."/>
            <person name="Dietrich S."/>
            <person name="Giebel H.A."/>
            <person name="Beardsley C."/>
            <person name="Sardemann C."/>
            <person name="Bakenhus I."/>
            <person name="Billerbeck S."/>
            <person name="Daniel R."/>
            <person name="Simon M."/>
        </authorList>
    </citation>
    <scope>NUCLEOTIDE SEQUENCE [LARGE SCALE GENOMIC DNA]</scope>
    <source>
        <strain evidence="6 7">RCA23</strain>
    </source>
</reference>
<evidence type="ECO:0000256" key="4">
    <source>
        <dbReference type="ARBA" id="ARBA00023002"/>
    </source>
</evidence>
<dbReference type="Pfam" id="PF01266">
    <property type="entry name" value="DAO"/>
    <property type="match status" value="1"/>
</dbReference>
<keyword evidence="2" id="KW-0963">Cytoplasm</keyword>
<accession>A0AAN0RHG3</accession>
<dbReference type="EC" id="1.5.3.1" evidence="6"/>
<organism evidence="6 7">
    <name type="scientific">Planktomarina temperata RCA23</name>
    <dbReference type="NCBI Taxonomy" id="666509"/>
    <lineage>
        <taxon>Bacteria</taxon>
        <taxon>Pseudomonadati</taxon>
        <taxon>Pseudomonadota</taxon>
        <taxon>Alphaproteobacteria</taxon>
        <taxon>Rhodobacterales</taxon>
        <taxon>Paracoccaceae</taxon>
        <taxon>Planktomarina</taxon>
    </lineage>
</organism>
<evidence type="ECO:0000313" key="6">
    <source>
        <dbReference type="EMBL" id="AII86239.1"/>
    </source>
</evidence>
<dbReference type="InterPro" id="IPR036188">
    <property type="entry name" value="FAD/NAD-bd_sf"/>
</dbReference>
<dbReference type="GO" id="GO:0005737">
    <property type="term" value="C:cytoplasm"/>
    <property type="evidence" value="ECO:0007669"/>
    <property type="project" value="UniProtKB-SubCell"/>
</dbReference>
<dbReference type="InterPro" id="IPR006076">
    <property type="entry name" value="FAD-dep_OxRdtase"/>
</dbReference>
<keyword evidence="7" id="KW-1185">Reference proteome</keyword>
<keyword evidence="3" id="KW-0547">Nucleotide-binding</keyword>
<dbReference type="KEGG" id="ptp:RCA23_c06810"/>
<dbReference type="AlphaFoldDB" id="A0AAN0RHG3"/>
<dbReference type="Gene3D" id="3.50.50.60">
    <property type="entry name" value="FAD/NAD(P)-binding domain"/>
    <property type="match status" value="1"/>
</dbReference>
<dbReference type="EMBL" id="CP003984">
    <property type="protein sequence ID" value="AII86239.1"/>
    <property type="molecule type" value="Genomic_DNA"/>
</dbReference>
<dbReference type="SUPFAM" id="SSF54373">
    <property type="entry name" value="FAD-linked reductases, C-terminal domain"/>
    <property type="match status" value="1"/>
</dbReference>
<proteinExistence type="predicted"/>
<evidence type="ECO:0000256" key="1">
    <source>
        <dbReference type="ARBA" id="ARBA00004496"/>
    </source>
</evidence>
<dbReference type="PANTHER" id="PTHR13847">
    <property type="entry name" value="SARCOSINE DEHYDROGENASE-RELATED"/>
    <property type="match status" value="1"/>
</dbReference>
<dbReference type="GO" id="GO:0008115">
    <property type="term" value="F:sarcosine oxidase activity"/>
    <property type="evidence" value="ECO:0007669"/>
    <property type="project" value="UniProtKB-EC"/>
</dbReference>
<dbReference type="GO" id="GO:0000166">
    <property type="term" value="F:nucleotide binding"/>
    <property type="evidence" value="ECO:0007669"/>
    <property type="project" value="UniProtKB-KW"/>
</dbReference>
<gene>
    <name evidence="6" type="primary">soxB1</name>
    <name evidence="6" type="ORF">RCA23_c06810</name>
</gene>
<dbReference type="Gene3D" id="3.30.9.10">
    <property type="entry name" value="D-Amino Acid Oxidase, subunit A, domain 2"/>
    <property type="match status" value="1"/>
</dbReference>
<feature type="domain" description="FAD dependent oxidoreductase" evidence="5">
    <location>
        <begin position="59"/>
        <end position="405"/>
    </location>
</feature>
<dbReference type="NCBIfam" id="TIGR01373">
    <property type="entry name" value="soxB"/>
    <property type="match status" value="1"/>
</dbReference>
<dbReference type="SUPFAM" id="SSF51905">
    <property type="entry name" value="FAD/NAD(P)-binding domain"/>
    <property type="match status" value="1"/>
</dbReference>
<sequence length="441" mass="48789">MGFGIAPISVETDRFHELGAIKEKNAMSYSGLRVIREALNGQRGWKPAWRNPEPKPNYDIIVIGGGGHGLATAHYLVTKYGEKSIAVVEKGWIGSGNAGRNTTIVRGDYTLPPNTRFYDHSVGLWEKMERELNFNVMHSQRGVLFLHHNDAERDDHYRKTNIMRMQGTDGEILGPEKLRKMYPSMNFDGRFPITGAYLHRRGGTARHDAVVWGYARSADRRGVDILQNCEVTGFRIEQGKVLGIETTHGFIGAKKVGVSVAGNTSRVMDMAGIRTPIESHVLQAFVSEGLKPIIPGQVNYGAGHFYISQSDKGGLVMGGDLDKYNSCAQRGNLPVFESVIEAAVTLFPMLSRARLLRAWGGLQDMTMDGHAVIDETPIKGLYLNGGWCYGGFKATPAAGECFAHLLSTEQPHELAKPYRLDRFRTGYLLDEKGQGPNPNRQ</sequence>
<evidence type="ECO:0000256" key="2">
    <source>
        <dbReference type="ARBA" id="ARBA00022490"/>
    </source>
</evidence>
<evidence type="ECO:0000259" key="5">
    <source>
        <dbReference type="Pfam" id="PF01266"/>
    </source>
</evidence>
<name>A0AAN0RHG3_9RHOB</name>
<evidence type="ECO:0000256" key="3">
    <source>
        <dbReference type="ARBA" id="ARBA00022741"/>
    </source>
</evidence>
<dbReference type="GO" id="GO:0046653">
    <property type="term" value="P:tetrahydrofolate metabolic process"/>
    <property type="evidence" value="ECO:0007669"/>
    <property type="project" value="InterPro"/>
</dbReference>
<dbReference type="Proteomes" id="UP000028680">
    <property type="component" value="Chromosome"/>
</dbReference>
<comment type="subcellular location">
    <subcellularLocation>
        <location evidence="1">Cytoplasm</location>
    </subcellularLocation>
</comment>
<dbReference type="InterPro" id="IPR006278">
    <property type="entry name" value="SoxB"/>
</dbReference>
<protein>
    <submittedName>
        <fullName evidence="6">Sarcosine oxidase beta subunit SoxB</fullName>
        <ecNumber evidence="6">1.5.3.1</ecNumber>
    </submittedName>
</protein>